<dbReference type="InterPro" id="IPR004564">
    <property type="entry name" value="OM_lipoprot_carrier_LolA-like"/>
</dbReference>
<dbReference type="HAMAP" id="MF_00240">
    <property type="entry name" value="LolA"/>
    <property type="match status" value="1"/>
</dbReference>
<keyword evidence="9 10" id="KW-0143">Chaperone</keyword>
<comment type="subunit">
    <text evidence="3 10">Monomer.</text>
</comment>
<dbReference type="NCBIfam" id="TIGR00547">
    <property type="entry name" value="lolA"/>
    <property type="match status" value="1"/>
</dbReference>
<evidence type="ECO:0000256" key="3">
    <source>
        <dbReference type="ARBA" id="ARBA00011245"/>
    </source>
</evidence>
<dbReference type="Gene3D" id="2.50.20.10">
    <property type="entry name" value="Lipoprotein localisation LolA/LolB/LppX"/>
    <property type="match status" value="1"/>
</dbReference>
<reference evidence="12" key="1">
    <citation type="submission" date="2009-07" db="EMBL/GenBank/DDBJ databases">
        <title>Complete sequence of Methylotenera mobilis JLW8.</title>
        <authorList>
            <consortium name="US DOE Joint Genome Institute"/>
            <person name="Lucas S."/>
            <person name="Copeland A."/>
            <person name="Lapidus A."/>
            <person name="Glavina del Rio T."/>
            <person name="Tice H."/>
            <person name="Bruce D."/>
            <person name="Goodwin L."/>
            <person name="Pitluck S."/>
            <person name="LaButti K.M."/>
            <person name="Clum A."/>
            <person name="Larimer F."/>
            <person name="Land M."/>
            <person name="Hauser L."/>
            <person name="Kyrpides N."/>
            <person name="Mikhailova N."/>
            <person name="Kayluzhnaya M."/>
            <person name="Chistoserdova L."/>
        </authorList>
    </citation>
    <scope>NUCLEOTIDE SEQUENCE [LARGE SCALE GENOMIC DNA]</scope>
    <source>
        <strain evidence="12">JLW8 / ATCC BAA-1282 / DSM 17540</strain>
    </source>
</reference>
<sequence precursor="true">MNIIKKLQRTRLHFINSLLVLPALFLMPAAHADGMDSVKAFYEKTQAVRASFHQVVTDKQGRKVQEVQGTMQLKRPNKFRWDYHKPYEQQIISDGKQVWLYDTELAQVTVRDIGKALGSSPAALLAGGKAIEETFTLANASNRDGLNWVSAQPKDKESGFEKILLGFKDNQIQEMALLDSFGHNTKIVFSKVEVNPALDEKSFLFKPPKGVDVVGE</sequence>
<reference evidence="11 12" key="2">
    <citation type="journal article" date="2011" name="J. Bacteriol.">
        <title>Genomes of three methylotrophs from a single niche uncover genetic and metabolic divergence of Methylophilaceae.</title>
        <authorList>
            <person name="Lapidus A."/>
            <person name="Clum A."/>
            <person name="Labutti K."/>
            <person name="Kaluzhnaya M.G."/>
            <person name="Lim S."/>
            <person name="Beck D.A."/>
            <person name="Glavina Del Rio T."/>
            <person name="Nolan M."/>
            <person name="Mavromatis K."/>
            <person name="Huntemann M."/>
            <person name="Lucas S."/>
            <person name="Lidstrom M.E."/>
            <person name="Ivanova N."/>
            <person name="Chistoserdova L."/>
        </authorList>
    </citation>
    <scope>NUCLEOTIDE SEQUENCE [LARGE SCALE GENOMIC DNA]</scope>
    <source>
        <strain evidence="12">JLW8 / ATCC BAA-1282 / DSM 17540</strain>
    </source>
</reference>
<evidence type="ECO:0000256" key="7">
    <source>
        <dbReference type="ARBA" id="ARBA00022764"/>
    </source>
</evidence>
<dbReference type="STRING" id="583345.Mmol_1434"/>
<dbReference type="GO" id="GO:0042597">
    <property type="term" value="C:periplasmic space"/>
    <property type="evidence" value="ECO:0007669"/>
    <property type="project" value="UniProtKB-SubCell"/>
</dbReference>
<dbReference type="KEGG" id="mmb:Mmol_1434"/>
<dbReference type="InterPro" id="IPR018323">
    <property type="entry name" value="OM_lipoprot_carrier_LolA_Pbac"/>
</dbReference>
<evidence type="ECO:0000256" key="4">
    <source>
        <dbReference type="ARBA" id="ARBA00014035"/>
    </source>
</evidence>
<comment type="subcellular location">
    <subcellularLocation>
        <location evidence="1 10">Periplasm</location>
    </subcellularLocation>
</comment>
<dbReference type="SUPFAM" id="SSF89392">
    <property type="entry name" value="Prokaryotic lipoproteins and lipoprotein localization factors"/>
    <property type="match status" value="1"/>
</dbReference>
<dbReference type="GO" id="GO:0042953">
    <property type="term" value="P:lipoprotein transport"/>
    <property type="evidence" value="ECO:0007669"/>
    <property type="project" value="InterPro"/>
</dbReference>
<evidence type="ECO:0000256" key="9">
    <source>
        <dbReference type="ARBA" id="ARBA00023186"/>
    </source>
</evidence>
<keyword evidence="8 10" id="KW-0653">Protein transport</keyword>
<dbReference type="InterPro" id="IPR029046">
    <property type="entry name" value="LolA/LolB/LppX"/>
</dbReference>
<accession>C6WWP1</accession>
<dbReference type="RefSeq" id="WP_015832375.1">
    <property type="nucleotide sequence ID" value="NC_012968.1"/>
</dbReference>
<keyword evidence="11" id="KW-0449">Lipoprotein</keyword>
<evidence type="ECO:0000256" key="6">
    <source>
        <dbReference type="ARBA" id="ARBA00022729"/>
    </source>
</evidence>
<feature type="signal peptide" evidence="10">
    <location>
        <begin position="1"/>
        <end position="32"/>
    </location>
</feature>
<evidence type="ECO:0000256" key="10">
    <source>
        <dbReference type="HAMAP-Rule" id="MF_00240"/>
    </source>
</evidence>
<evidence type="ECO:0000256" key="8">
    <source>
        <dbReference type="ARBA" id="ARBA00022927"/>
    </source>
</evidence>
<dbReference type="AlphaFoldDB" id="C6WWP1"/>
<comment type="function">
    <text evidence="10">Participates in the translocation of lipoproteins from the inner membrane to the outer membrane. Only forms a complex with a lipoprotein if the residue after the N-terminal Cys is not an aspartate (The Asp acts as a targeting signal to indicate that the lipoprotein should stay in the inner membrane).</text>
</comment>
<dbReference type="Proteomes" id="UP000002742">
    <property type="component" value="Chromosome"/>
</dbReference>
<dbReference type="eggNOG" id="COG2834">
    <property type="taxonomic scope" value="Bacteria"/>
</dbReference>
<dbReference type="OrthoDB" id="9787361at2"/>
<comment type="similarity">
    <text evidence="2 10">Belongs to the LolA family.</text>
</comment>
<dbReference type="GO" id="GO:0044874">
    <property type="term" value="P:lipoprotein localization to outer membrane"/>
    <property type="evidence" value="ECO:0007669"/>
    <property type="project" value="UniProtKB-UniRule"/>
</dbReference>
<keyword evidence="12" id="KW-1185">Reference proteome</keyword>
<evidence type="ECO:0000313" key="12">
    <source>
        <dbReference type="Proteomes" id="UP000002742"/>
    </source>
</evidence>
<feature type="chain" id="PRO_5009008660" description="Outer-membrane lipoprotein carrier protein" evidence="10">
    <location>
        <begin position="33"/>
        <end position="216"/>
    </location>
</feature>
<evidence type="ECO:0000256" key="2">
    <source>
        <dbReference type="ARBA" id="ARBA00007615"/>
    </source>
</evidence>
<proteinExistence type="inferred from homology"/>
<dbReference type="CDD" id="cd16325">
    <property type="entry name" value="LolA"/>
    <property type="match status" value="1"/>
</dbReference>
<protein>
    <recommendedName>
        <fullName evidence="4 10">Outer-membrane lipoprotein carrier protein</fullName>
    </recommendedName>
</protein>
<organism evidence="11 12">
    <name type="scientific">Methylotenera mobilis (strain JLW8 / ATCC BAA-1282 / DSM 17540)</name>
    <dbReference type="NCBI Taxonomy" id="583345"/>
    <lineage>
        <taxon>Bacteria</taxon>
        <taxon>Pseudomonadati</taxon>
        <taxon>Pseudomonadota</taxon>
        <taxon>Betaproteobacteria</taxon>
        <taxon>Nitrosomonadales</taxon>
        <taxon>Methylophilaceae</taxon>
        <taxon>Methylotenera</taxon>
    </lineage>
</organism>
<keyword evidence="5 10" id="KW-0813">Transport</keyword>
<evidence type="ECO:0000256" key="5">
    <source>
        <dbReference type="ARBA" id="ARBA00022448"/>
    </source>
</evidence>
<dbReference type="EMBL" id="CP001672">
    <property type="protein sequence ID" value="ACT48340.1"/>
    <property type="molecule type" value="Genomic_DNA"/>
</dbReference>
<dbReference type="PANTHER" id="PTHR35869:SF1">
    <property type="entry name" value="OUTER-MEMBRANE LIPOPROTEIN CARRIER PROTEIN"/>
    <property type="match status" value="1"/>
</dbReference>
<dbReference type="Pfam" id="PF03548">
    <property type="entry name" value="LolA"/>
    <property type="match status" value="1"/>
</dbReference>
<dbReference type="HOGENOM" id="CLU_087560_0_0_4"/>
<keyword evidence="7 10" id="KW-0574">Periplasm</keyword>
<evidence type="ECO:0000313" key="11">
    <source>
        <dbReference type="EMBL" id="ACT48340.1"/>
    </source>
</evidence>
<name>C6WWP1_METML</name>
<evidence type="ECO:0000256" key="1">
    <source>
        <dbReference type="ARBA" id="ARBA00004418"/>
    </source>
</evidence>
<gene>
    <name evidence="10" type="primary">lolA</name>
    <name evidence="11" type="ordered locus">Mmol_1434</name>
</gene>
<dbReference type="PANTHER" id="PTHR35869">
    <property type="entry name" value="OUTER-MEMBRANE LIPOPROTEIN CARRIER PROTEIN"/>
    <property type="match status" value="1"/>
</dbReference>
<keyword evidence="6 10" id="KW-0732">Signal</keyword>